<accession>A0A1N5STR4</accession>
<evidence type="ECO:0000313" key="2">
    <source>
        <dbReference type="EMBL" id="SJK84204.1"/>
    </source>
</evidence>
<protein>
    <submittedName>
        <fullName evidence="1">MazE antitoxin</fullName>
    </submittedName>
</protein>
<evidence type="ECO:0000313" key="3">
    <source>
        <dbReference type="Proteomes" id="UP000187822"/>
    </source>
</evidence>
<sequence>MSTHRLNVTIPDDVSDILKTKKNKSKFLTEAVREKVINDKKKEIVEKARKLKKYYEIDEDLTSLNSMDSEDFVN</sequence>
<dbReference type="RefSeq" id="WP_021789181.1">
    <property type="nucleotide sequence ID" value="NZ_LT671858.1"/>
</dbReference>
<dbReference type="EMBL" id="LT719092">
    <property type="protein sequence ID" value="SJK84204.1"/>
    <property type="molecule type" value="Genomic_DNA"/>
</dbReference>
<proteinExistence type="predicted"/>
<dbReference type="KEGG" id="cdiv:CPM_0319"/>
<gene>
    <name evidence="2" type="ORF">CPM_0319</name>
    <name evidence="1" type="ORF">CSP5_0350</name>
</gene>
<evidence type="ECO:0000313" key="4">
    <source>
        <dbReference type="Proteomes" id="UP000195607"/>
    </source>
</evidence>
<reference evidence="1 4" key="1">
    <citation type="submission" date="2016-04" db="EMBL/GenBank/DDBJ databases">
        <authorList>
            <person name="Evans L.H."/>
            <person name="Alamgir A."/>
            <person name="Owens N."/>
            <person name="Weber N.D."/>
            <person name="Virtaneva K."/>
            <person name="Barbian K."/>
            <person name="Babar A."/>
            <person name="Rosenke K."/>
        </authorList>
    </citation>
    <scope>NUCLEOTIDE SEQUENCE [LARGE SCALE GENOMIC DNA]</scope>
    <source>
        <strain evidence="1">S5</strain>
        <strain evidence="4">S5(T) (JCM 30642 \VKM B-2941)</strain>
    </source>
</reference>
<keyword evidence="3" id="KW-1185">Reference proteome</keyword>
<organism evidence="1 4">
    <name type="scientific">Cuniculiplasma divulgatum</name>
    <dbReference type="NCBI Taxonomy" id="1673428"/>
    <lineage>
        <taxon>Archaea</taxon>
        <taxon>Methanobacteriati</taxon>
        <taxon>Thermoplasmatota</taxon>
        <taxon>Thermoplasmata</taxon>
        <taxon>Thermoplasmatales</taxon>
        <taxon>Cuniculiplasmataceae</taxon>
        <taxon>Cuniculiplasma</taxon>
    </lineage>
</organism>
<dbReference type="EMBL" id="LT671858">
    <property type="protein sequence ID" value="SIM39463.1"/>
    <property type="molecule type" value="Genomic_DNA"/>
</dbReference>
<reference evidence="2" key="2">
    <citation type="submission" date="2016-06" db="EMBL/GenBank/DDBJ databases">
        <authorList>
            <person name="Olsen C.W."/>
            <person name="Carey S."/>
            <person name="Hinshaw L."/>
            <person name="Karasin A.I."/>
        </authorList>
    </citation>
    <scope>NUCLEOTIDE SEQUENCE [LARGE SCALE GENOMIC DNA]</scope>
    <source>
        <strain evidence="2">PM4</strain>
    </source>
</reference>
<reference evidence="3" key="3">
    <citation type="submission" date="2016-06" db="EMBL/GenBank/DDBJ databases">
        <authorList>
            <person name="Toshchakov V.S."/>
        </authorList>
    </citation>
    <scope>NUCLEOTIDE SEQUENCE [LARGE SCALE GENOMIC DNA]</scope>
    <source>
        <strain>PM4 (JCM 30641</strain>
        <strain evidence="3">\VKM B-2940)</strain>
    </source>
</reference>
<dbReference type="Proteomes" id="UP000187822">
    <property type="component" value="Chromosome I"/>
</dbReference>
<dbReference type="AlphaFoldDB" id="A0A1N5STR4"/>
<dbReference type="STRING" id="1673428.CPM_0319"/>
<dbReference type="GeneID" id="41587653"/>
<name>A0A1N5STR4_9ARCH</name>
<dbReference type="Proteomes" id="UP000195607">
    <property type="component" value="Chromosome I"/>
</dbReference>
<evidence type="ECO:0000313" key="1">
    <source>
        <dbReference type="EMBL" id="SIM39463.1"/>
    </source>
</evidence>